<protein>
    <submittedName>
        <fullName evidence="2">Uncharacterized protein</fullName>
    </submittedName>
</protein>
<dbReference type="RefSeq" id="WP_188703791.1">
    <property type="nucleotide sequence ID" value="NZ_BMLX01000002.1"/>
</dbReference>
<sequence>MKIKIITSVFASILVTSLSGNAIAGSARGQLESVKVSAAGNGLVWFSLYPNETVYSRPDCAKEKRTYAIPDENSTIGKQQIALLVAAKDSGRTVAILGYDYCKKRSHSEDVEQIIME</sequence>
<comment type="caution">
    <text evidence="2">The sequence shown here is derived from an EMBL/GenBank/DDBJ whole genome shotgun (WGS) entry which is preliminary data.</text>
</comment>
<evidence type="ECO:0000256" key="1">
    <source>
        <dbReference type="SAM" id="SignalP"/>
    </source>
</evidence>
<keyword evidence="3" id="KW-1185">Reference proteome</keyword>
<evidence type="ECO:0000313" key="3">
    <source>
        <dbReference type="Proteomes" id="UP000637267"/>
    </source>
</evidence>
<dbReference type="EMBL" id="BMLX01000002">
    <property type="protein sequence ID" value="GGP20676.1"/>
    <property type="molecule type" value="Genomic_DNA"/>
</dbReference>
<reference evidence="3" key="1">
    <citation type="journal article" date="2019" name="Int. J. Syst. Evol. Microbiol.">
        <title>The Global Catalogue of Microorganisms (GCM) 10K type strain sequencing project: providing services to taxonomists for standard genome sequencing and annotation.</title>
        <authorList>
            <consortium name="The Broad Institute Genomics Platform"/>
            <consortium name="The Broad Institute Genome Sequencing Center for Infectious Disease"/>
            <person name="Wu L."/>
            <person name="Ma J."/>
        </authorList>
    </citation>
    <scope>NUCLEOTIDE SEQUENCE [LARGE SCALE GENOMIC DNA]</scope>
    <source>
        <strain evidence="3">CGMCC 1.8859</strain>
    </source>
</reference>
<evidence type="ECO:0000313" key="2">
    <source>
        <dbReference type="EMBL" id="GGP20676.1"/>
    </source>
</evidence>
<gene>
    <name evidence="2" type="ORF">GCM10010970_16400</name>
</gene>
<feature type="signal peptide" evidence="1">
    <location>
        <begin position="1"/>
        <end position="24"/>
    </location>
</feature>
<accession>A0ABQ2P8M2</accession>
<proteinExistence type="predicted"/>
<name>A0ABQ2P8M2_9NEIS</name>
<organism evidence="2 3">
    <name type="scientific">Silvimonas iriomotensis</name>
    <dbReference type="NCBI Taxonomy" id="449662"/>
    <lineage>
        <taxon>Bacteria</taxon>
        <taxon>Pseudomonadati</taxon>
        <taxon>Pseudomonadota</taxon>
        <taxon>Betaproteobacteria</taxon>
        <taxon>Neisseriales</taxon>
        <taxon>Chitinibacteraceae</taxon>
        <taxon>Silvimonas</taxon>
    </lineage>
</organism>
<keyword evidence="1" id="KW-0732">Signal</keyword>
<dbReference type="Proteomes" id="UP000637267">
    <property type="component" value="Unassembled WGS sequence"/>
</dbReference>
<feature type="chain" id="PRO_5045669703" evidence="1">
    <location>
        <begin position="25"/>
        <end position="117"/>
    </location>
</feature>